<dbReference type="Pfam" id="PF13618">
    <property type="entry name" value="Gluconate_2-dh3"/>
    <property type="match status" value="1"/>
</dbReference>
<evidence type="ECO:0008006" key="3">
    <source>
        <dbReference type="Google" id="ProtNLM"/>
    </source>
</evidence>
<dbReference type="InterPro" id="IPR013783">
    <property type="entry name" value="Ig-like_fold"/>
</dbReference>
<evidence type="ECO:0000313" key="2">
    <source>
        <dbReference type="Proteomes" id="UP001310022"/>
    </source>
</evidence>
<accession>A0AAN4W3E4</accession>
<dbReference type="Proteomes" id="UP001310022">
    <property type="component" value="Unassembled WGS sequence"/>
</dbReference>
<dbReference type="InterPro" id="IPR027056">
    <property type="entry name" value="Gluconate_2DH_su3"/>
</dbReference>
<name>A0AAN4W3E4_9BACT</name>
<dbReference type="EMBL" id="BQKE01000008">
    <property type="protein sequence ID" value="GJM64926.1"/>
    <property type="molecule type" value="Genomic_DNA"/>
</dbReference>
<dbReference type="Gene3D" id="2.60.40.10">
    <property type="entry name" value="Immunoglobulins"/>
    <property type="match status" value="1"/>
</dbReference>
<dbReference type="SUPFAM" id="SSF81296">
    <property type="entry name" value="E set domains"/>
    <property type="match status" value="1"/>
</dbReference>
<organism evidence="1 2">
    <name type="scientific">Persicobacter diffluens</name>
    <dbReference type="NCBI Taxonomy" id="981"/>
    <lineage>
        <taxon>Bacteria</taxon>
        <taxon>Pseudomonadati</taxon>
        <taxon>Bacteroidota</taxon>
        <taxon>Cytophagia</taxon>
        <taxon>Cytophagales</taxon>
        <taxon>Persicobacteraceae</taxon>
        <taxon>Persicobacter</taxon>
    </lineage>
</organism>
<protein>
    <recommendedName>
        <fullName evidence="3">Gluconate 2-dehydrogenase subunit 3 family protein</fullName>
    </recommendedName>
</protein>
<reference evidence="1 2" key="1">
    <citation type="submission" date="2021-12" db="EMBL/GenBank/DDBJ databases">
        <title>Genome sequencing of bacteria with rrn-lacking chromosome and rrn-plasmid.</title>
        <authorList>
            <person name="Anda M."/>
            <person name="Iwasaki W."/>
        </authorList>
    </citation>
    <scope>NUCLEOTIDE SEQUENCE [LARGE SCALE GENOMIC DNA]</scope>
    <source>
        <strain evidence="1 2">NBRC 15940</strain>
    </source>
</reference>
<keyword evidence="2" id="KW-1185">Reference proteome</keyword>
<proteinExistence type="predicted"/>
<dbReference type="InterPro" id="IPR014756">
    <property type="entry name" value="Ig_E-set"/>
</dbReference>
<evidence type="ECO:0000313" key="1">
    <source>
        <dbReference type="EMBL" id="GJM64926.1"/>
    </source>
</evidence>
<sequence>MKTPQWIYNRCSKYLARHVFNDAHIYTDGQISSTATNITESWRFPIVECIFDDTKENKGYDINEVTFIWCDYSKASDNLMVELFGTFNKLYEPILLQRVEQSMYYAATIEVPKGEVHYYKFRVNGQILLDPINPQRHIDSGNEEWSRFFTENCNIPITLEKWERDLLDRICNHILPFRTEDGQRFIKNYYQLLDSDERRAVAKLDESVGAVNYIDKVLGREESHFLGNYKTCLAIIDRILRNRNSFVEPSEQEAEAFKTLYDQMMNNNVSDWEFQNYGNPRHFIELLRRHTFTGAFCHPKYGGNIGAAGWEYLSERFKDEEGNTLFNWKAAIEKPLGIEQEYHA</sequence>
<dbReference type="AlphaFoldDB" id="A0AAN4W3E4"/>
<dbReference type="CDD" id="cd02859">
    <property type="entry name" value="E_set_AMPKbeta_like_N"/>
    <property type="match status" value="1"/>
</dbReference>
<gene>
    <name evidence="1" type="ORF">PEDI_54780</name>
</gene>
<comment type="caution">
    <text evidence="1">The sequence shown here is derived from an EMBL/GenBank/DDBJ whole genome shotgun (WGS) entry which is preliminary data.</text>
</comment>